<reference evidence="3 4" key="1">
    <citation type="submission" date="2015-11" db="EMBL/GenBank/DDBJ databases">
        <authorList>
            <person name="Zhang Y."/>
            <person name="Guo Z."/>
        </authorList>
    </citation>
    <scope>NUCLEOTIDE SEQUENCE [LARGE SCALE GENOMIC DNA]</scope>
    <source>
        <strain evidence="3 4">KCTC 32221</strain>
    </source>
</reference>
<dbReference type="EMBL" id="CP013189">
    <property type="protein sequence ID" value="ALO45140.1"/>
    <property type="molecule type" value="Genomic_DNA"/>
</dbReference>
<organism evidence="3 4">
    <name type="scientific">Pseudohongiella spirulinae</name>
    <dbReference type="NCBI Taxonomy" id="1249552"/>
    <lineage>
        <taxon>Bacteria</taxon>
        <taxon>Pseudomonadati</taxon>
        <taxon>Pseudomonadota</taxon>
        <taxon>Gammaproteobacteria</taxon>
        <taxon>Pseudomonadales</taxon>
        <taxon>Pseudohongiellaceae</taxon>
        <taxon>Pseudohongiella</taxon>
    </lineage>
</organism>
<accession>A0A0S2KAP3</accession>
<dbReference type="RefSeq" id="WP_058020635.1">
    <property type="nucleotide sequence ID" value="NZ_CP013189.1"/>
</dbReference>
<name>A0A0S2KAP3_9GAMM</name>
<gene>
    <name evidence="3" type="ORF">PS2015_454</name>
</gene>
<dbReference type="OrthoDB" id="5772815at2"/>
<evidence type="ECO:0000313" key="4">
    <source>
        <dbReference type="Proteomes" id="UP000065641"/>
    </source>
</evidence>
<dbReference type="Pfam" id="PF13767">
    <property type="entry name" value="DUF4168"/>
    <property type="match status" value="1"/>
</dbReference>
<dbReference type="KEGG" id="pspi:PS2015_454"/>
<keyword evidence="1" id="KW-0732">Signal</keyword>
<protein>
    <recommendedName>
        <fullName evidence="2">DUF4168 domain-containing protein</fullName>
    </recommendedName>
</protein>
<feature type="chain" id="PRO_5006601387" description="DUF4168 domain-containing protein" evidence="1">
    <location>
        <begin position="24"/>
        <end position="127"/>
    </location>
</feature>
<feature type="signal peptide" evidence="1">
    <location>
        <begin position="1"/>
        <end position="23"/>
    </location>
</feature>
<dbReference type="InterPro" id="IPR025433">
    <property type="entry name" value="DUF4168"/>
</dbReference>
<evidence type="ECO:0000313" key="3">
    <source>
        <dbReference type="EMBL" id="ALO45140.1"/>
    </source>
</evidence>
<dbReference type="Proteomes" id="UP000065641">
    <property type="component" value="Chromosome"/>
</dbReference>
<sequence precursor="true">MLKKMTALTALFIMALFSGSLQAQQPPAQQAPTPQAAPQIELTSELKSNFVSAYNDIMQIQMRYAQQLQSVTDEAEANGLQQAAQLEMQEAVEDNDLSIQEYNQIIQMASADPELLEELEAAIEAAS</sequence>
<dbReference type="AlphaFoldDB" id="A0A0S2KAP3"/>
<feature type="domain" description="DUF4168" evidence="2">
    <location>
        <begin position="48"/>
        <end position="117"/>
    </location>
</feature>
<evidence type="ECO:0000256" key="1">
    <source>
        <dbReference type="SAM" id="SignalP"/>
    </source>
</evidence>
<dbReference type="STRING" id="1249552.PS2015_454"/>
<proteinExistence type="predicted"/>
<evidence type="ECO:0000259" key="2">
    <source>
        <dbReference type="Pfam" id="PF13767"/>
    </source>
</evidence>
<keyword evidence="4" id="KW-1185">Reference proteome</keyword>